<accession>A0A1Y3YBK0</accession>
<dbReference type="AlphaFoldDB" id="A0A1Y3YBK0"/>
<dbReference type="InterPro" id="IPR057695">
    <property type="entry name" value="DUF7935"/>
</dbReference>
<dbReference type="RefSeq" id="WP_087394764.1">
    <property type="nucleotide sequence ID" value="NZ_JADMZE010000041.1"/>
</dbReference>
<protein>
    <submittedName>
        <fullName evidence="2">Uncharacterized protein</fullName>
    </submittedName>
</protein>
<dbReference type="Proteomes" id="UP000284243">
    <property type="component" value="Unassembled WGS sequence"/>
</dbReference>
<dbReference type="EMBL" id="QRYW01000029">
    <property type="protein sequence ID" value="RGV23013.1"/>
    <property type="molecule type" value="Genomic_DNA"/>
</dbReference>
<dbReference type="EMBL" id="QRYC01000035">
    <property type="protein sequence ID" value="RGU54245.1"/>
    <property type="molecule type" value="Genomic_DNA"/>
</dbReference>
<reference evidence="3 4" key="1">
    <citation type="submission" date="2018-08" db="EMBL/GenBank/DDBJ databases">
        <title>A genome reference for cultivated species of the human gut microbiota.</title>
        <authorList>
            <person name="Zou Y."/>
            <person name="Xue W."/>
            <person name="Luo G."/>
        </authorList>
    </citation>
    <scope>NUCLEOTIDE SEQUENCE [LARGE SCALE GENOMIC DNA]</scope>
    <source>
        <strain evidence="2 3">AF14-6AC</strain>
        <strain evidence="1 4">AF16-14</strain>
    </source>
</reference>
<evidence type="ECO:0000313" key="3">
    <source>
        <dbReference type="Proteomes" id="UP000283426"/>
    </source>
</evidence>
<gene>
    <name evidence="2" type="ORF">DWW24_13500</name>
    <name evidence="1" type="ORF">DWW57_16935</name>
</gene>
<proteinExistence type="predicted"/>
<evidence type="ECO:0000313" key="4">
    <source>
        <dbReference type="Proteomes" id="UP000284243"/>
    </source>
</evidence>
<organism evidence="2 3">
    <name type="scientific">Odoribacter splanchnicus</name>
    <dbReference type="NCBI Taxonomy" id="28118"/>
    <lineage>
        <taxon>Bacteria</taxon>
        <taxon>Pseudomonadati</taxon>
        <taxon>Bacteroidota</taxon>
        <taxon>Bacteroidia</taxon>
        <taxon>Bacteroidales</taxon>
        <taxon>Odoribacteraceae</taxon>
        <taxon>Odoribacter</taxon>
    </lineage>
</organism>
<dbReference type="Pfam" id="PF25589">
    <property type="entry name" value="DUF7935"/>
    <property type="match status" value="1"/>
</dbReference>
<evidence type="ECO:0000313" key="1">
    <source>
        <dbReference type="EMBL" id="RGU54245.1"/>
    </source>
</evidence>
<sequence>MNITTYFLIPLVLFVILLYPLVRKAVALLEILVNKQVQQTTQEKQANTSSTSQTLFNLKLLAYERIILFIERIKPDSFIPRTLSPSLPYQEYQLLLINEIRKEFEYNLSQQLYLSENAWEVTVNFKDNIITLINSAATSCPPQATASDLARKILEHYISSDLKGDQISKIVKAEIQ</sequence>
<dbReference type="Proteomes" id="UP000283426">
    <property type="component" value="Unassembled WGS sequence"/>
</dbReference>
<comment type="caution">
    <text evidence="2">The sequence shown here is derived from an EMBL/GenBank/DDBJ whole genome shotgun (WGS) entry which is preliminary data.</text>
</comment>
<name>A0A1Y3YBK0_9BACT</name>
<evidence type="ECO:0000313" key="2">
    <source>
        <dbReference type="EMBL" id="RGV23013.1"/>
    </source>
</evidence>